<dbReference type="EMBL" id="NQKQ01000018">
    <property type="protein sequence ID" value="PAA09008.1"/>
    <property type="molecule type" value="Genomic_DNA"/>
</dbReference>
<proteinExistence type="predicted"/>
<evidence type="ECO:0000313" key="2">
    <source>
        <dbReference type="Proteomes" id="UP000215861"/>
    </source>
</evidence>
<sequence length="63" mass="7050">MHSVIATASQSDVDLMAHFIWLTKAASQNIYNLCCAPLGQLKQLRTKISPKQTSWQSIDIHLP</sequence>
<accession>A0A267A8T8</accession>
<protein>
    <submittedName>
        <fullName evidence="1">Uncharacterized protein</fullName>
    </submittedName>
</protein>
<gene>
    <name evidence="1" type="ORF">CJU81_16040</name>
</gene>
<name>A0A267A8T8_PSEFR</name>
<reference evidence="1 2" key="1">
    <citation type="submission" date="2017-08" db="EMBL/GenBank/DDBJ databases">
        <title>Genomic and metabolic characterisation of spoilage-associated Pseudomonas species.</title>
        <authorList>
            <person name="Stanborough T."/>
            <person name="Fegan N."/>
            <person name="Powell S.M."/>
            <person name="Singh T."/>
            <person name="Tamplin M.L."/>
            <person name="Chandry P.S."/>
        </authorList>
    </citation>
    <scope>NUCLEOTIDE SEQUENCE [LARGE SCALE GENOMIC DNA]</scope>
    <source>
        <strain evidence="1 2">F1801</strain>
    </source>
</reference>
<comment type="caution">
    <text evidence="1">The sequence shown here is derived from an EMBL/GenBank/DDBJ whole genome shotgun (WGS) entry which is preliminary data.</text>
</comment>
<dbReference type="Proteomes" id="UP000215861">
    <property type="component" value="Unassembled WGS sequence"/>
</dbReference>
<evidence type="ECO:0000313" key="1">
    <source>
        <dbReference type="EMBL" id="PAA09008.1"/>
    </source>
</evidence>
<organism evidence="1 2">
    <name type="scientific">Pseudomonas fragi</name>
    <dbReference type="NCBI Taxonomy" id="296"/>
    <lineage>
        <taxon>Bacteria</taxon>
        <taxon>Pseudomonadati</taxon>
        <taxon>Pseudomonadota</taxon>
        <taxon>Gammaproteobacteria</taxon>
        <taxon>Pseudomonadales</taxon>
        <taxon>Pseudomonadaceae</taxon>
        <taxon>Pseudomonas</taxon>
    </lineage>
</organism>
<dbReference type="AlphaFoldDB" id="A0A267A8T8"/>